<evidence type="ECO:0000256" key="1">
    <source>
        <dbReference type="ARBA" id="ARBA00007189"/>
    </source>
</evidence>
<feature type="coiled-coil region" evidence="2">
    <location>
        <begin position="157"/>
        <end position="216"/>
    </location>
</feature>
<dbReference type="RefSeq" id="WP_011633815.1">
    <property type="nucleotide sequence ID" value="NZ_QICQ01000009.1"/>
</dbReference>
<feature type="coiled-coil region" evidence="2">
    <location>
        <begin position="243"/>
        <end position="294"/>
    </location>
</feature>
<keyword evidence="2" id="KW-0175">Coiled coil</keyword>
<comment type="similarity">
    <text evidence="1">Belongs to the UPF0751 family.</text>
</comment>
<keyword evidence="4" id="KW-1185">Reference proteome</keyword>
<dbReference type="InterPro" id="IPR016772">
    <property type="entry name" value="UCP020408"/>
</dbReference>
<accession>A0ABX5M7Q9</accession>
<evidence type="ECO:0000256" key="2">
    <source>
        <dbReference type="SAM" id="Coils"/>
    </source>
</evidence>
<sequence length="433" mass="48925">MHAPAILRQSGINSLLPEKTIDIHTPPVKRMKLWELDRTHHCPVIGLCLPPSDLECFARHFHFNAPTNNAHALHVEAVCCATSRNAVSETIHKRLDRLHRSYIKQFEAAKTDNEVLTLWRTHFSNGKVAGPLWAALTHKRISSETREEIHDTVHMHMHEAVAKLSAMQNRVSQTEQTLKELTEQLELTKGKHAQTELRLRQRLEQATVEIRQLQQSRREDDTLRQRLKMLESGYTMISMGQRLMLLTTENEQLQIKVAQADELKRSLKKACHNLTELYRERDTLHTERDTLENLLLAFSATHTMDKESADIVDAPTASYDCILCVGGRSAQLPHYRVLARQFGFKLSHHDGGQEDALSRLPEMVYGATAVICPTDCVSHAAYYQIKRLCRLGRKPCLLFKGTGISSFATALAKIAAGEASINNLSSLLPETTA</sequence>
<reference evidence="3 4" key="1">
    <citation type="submission" date="2018-04" db="EMBL/GenBank/DDBJ databases">
        <title>Active sludge and wastewater microbial communities from Klosterneuburg, Austria.</title>
        <authorList>
            <person name="Wagner M."/>
        </authorList>
    </citation>
    <scope>NUCLEOTIDE SEQUENCE [LARGE SCALE GENOMIC DNA]</scope>
    <source>
        <strain evidence="3 4">Nm 57</strain>
    </source>
</reference>
<evidence type="ECO:0000313" key="4">
    <source>
        <dbReference type="Proteomes" id="UP000247780"/>
    </source>
</evidence>
<comment type="caution">
    <text evidence="3">The sequence shown here is derived from an EMBL/GenBank/DDBJ whole genome shotgun (WGS) entry which is preliminary data.</text>
</comment>
<evidence type="ECO:0000313" key="3">
    <source>
        <dbReference type="EMBL" id="PXV82218.1"/>
    </source>
</evidence>
<dbReference type="EMBL" id="QICQ01000009">
    <property type="protein sequence ID" value="PXV82218.1"/>
    <property type="molecule type" value="Genomic_DNA"/>
</dbReference>
<protein>
    <submittedName>
        <fullName evidence="3">Uncharacterized protein DUF2325</fullName>
    </submittedName>
</protein>
<organism evidence="3 4">
    <name type="scientific">Nitrosomonas eutropha</name>
    <dbReference type="NCBI Taxonomy" id="916"/>
    <lineage>
        <taxon>Bacteria</taxon>
        <taxon>Pseudomonadati</taxon>
        <taxon>Pseudomonadota</taxon>
        <taxon>Betaproteobacteria</taxon>
        <taxon>Nitrosomonadales</taxon>
        <taxon>Nitrosomonadaceae</taxon>
        <taxon>Nitrosomonas</taxon>
    </lineage>
</organism>
<proteinExistence type="inferred from homology"/>
<name>A0ABX5M7Q9_9PROT</name>
<gene>
    <name evidence="3" type="ORF">C8R14_10940</name>
</gene>
<dbReference type="Pfam" id="PF10087">
    <property type="entry name" value="DUF2325"/>
    <property type="match status" value="1"/>
</dbReference>
<dbReference type="Proteomes" id="UP000247780">
    <property type="component" value="Unassembled WGS sequence"/>
</dbReference>